<proteinExistence type="predicted"/>
<dbReference type="PANTHER" id="PTHR46600:SF11">
    <property type="entry name" value="THAP DOMAIN-CONTAINING PROTEIN 10"/>
    <property type="match status" value="1"/>
</dbReference>
<dbReference type="Proteomes" id="UP000198287">
    <property type="component" value="Unassembled WGS sequence"/>
</dbReference>
<dbReference type="Gene3D" id="6.20.210.20">
    <property type="entry name" value="THAP domain"/>
    <property type="match status" value="1"/>
</dbReference>
<evidence type="ECO:0000259" key="8">
    <source>
        <dbReference type="PROSITE" id="PS50950"/>
    </source>
</evidence>
<dbReference type="PANTHER" id="PTHR46600">
    <property type="entry name" value="THAP DOMAIN-CONTAINING"/>
    <property type="match status" value="1"/>
</dbReference>
<evidence type="ECO:0000256" key="1">
    <source>
        <dbReference type="ARBA" id="ARBA00022723"/>
    </source>
</evidence>
<keyword evidence="2 5" id="KW-0863">Zinc-finger</keyword>
<dbReference type="GO" id="GO:0043565">
    <property type="term" value="F:sequence-specific DNA binding"/>
    <property type="evidence" value="ECO:0007669"/>
    <property type="project" value="InterPro"/>
</dbReference>
<keyword evidence="6" id="KW-0175">Coiled coil</keyword>
<reference evidence="9 10" key="1">
    <citation type="submission" date="2015-12" db="EMBL/GenBank/DDBJ databases">
        <title>The genome of Folsomia candida.</title>
        <authorList>
            <person name="Faddeeva A."/>
            <person name="Derks M.F."/>
            <person name="Anvar Y."/>
            <person name="Smit S."/>
            <person name="Van Straalen N."/>
            <person name="Roelofs D."/>
        </authorList>
    </citation>
    <scope>NUCLEOTIDE SEQUENCE [LARGE SCALE GENOMIC DNA]</scope>
    <source>
        <strain evidence="9 10">VU population</strain>
        <tissue evidence="9">Whole body</tissue>
    </source>
</reference>
<keyword evidence="3" id="KW-0862">Zinc</keyword>
<dbReference type="InterPro" id="IPR048365">
    <property type="entry name" value="TNP-like_RNaseH_N"/>
</dbReference>
<dbReference type="InterPro" id="IPR038441">
    <property type="entry name" value="THAP_Znf_sf"/>
</dbReference>
<evidence type="ECO:0000313" key="9">
    <source>
        <dbReference type="EMBL" id="OXA41156.1"/>
    </source>
</evidence>
<feature type="region of interest" description="Disordered" evidence="7">
    <location>
        <begin position="597"/>
        <end position="618"/>
    </location>
</feature>
<evidence type="ECO:0000256" key="6">
    <source>
        <dbReference type="SAM" id="Coils"/>
    </source>
</evidence>
<dbReference type="Pfam" id="PF21787">
    <property type="entry name" value="TNP-like_RNaseH_N"/>
    <property type="match status" value="1"/>
</dbReference>
<evidence type="ECO:0000256" key="7">
    <source>
        <dbReference type="SAM" id="MobiDB-lite"/>
    </source>
</evidence>
<dbReference type="GO" id="GO:0008270">
    <property type="term" value="F:zinc ion binding"/>
    <property type="evidence" value="ECO:0007669"/>
    <property type="project" value="UniProtKB-KW"/>
</dbReference>
<sequence length="762" mass="86547">MSHYCAFPGCNNIREHKTHRFFSFPPTEDRRSNWCQILGIGTSPANIALVKKRRICSLHFKPSDILPTGKLSDSAVPSLNSCSTTRALGNITNSVAQVSPSQHPSVIEYSHSITQKLDGKDAEIRRLKQELLKLSSRNKKLSEQLNKSTSMPISEDKVKEFFASSPSLGMFMAMQFRRYGKKAKQTYSSAEQALAITILHSCKSNGYRTLQNLGLRLPALRTISRWLSRFPMGVGRNPQVVMCLQQKLSTMNTFERDCILSFDETKITSGLQYCKSSDSFVGYEDLGLGHVLMKEATQAFVVSVRGVTTGWKFPLAYYFVNKTTSAPDMKRIIFECMKDVKESGGNVVAIVCDQGATNRGLANLLNITVDHPLFEFDGQQVVFLYDICHLIKCRAGLGKKWIQHDRQTRWMCWTINYYQSYKQFHGTRPEFCISISTTIEKTAHRAQSQREDEDHEPTANFCKMANDLFDLFNISQKDDANPLKCGSKIFTNLYRFNDFYDWVNTLKYCGSYTPTVKGLKITIKDGSEHIFSLVKMKSGGNPTAIRFKYAFKSMFVSTLLRNPLGSNVEVEEDDYVAVNEERLDFLLMLSRQKKTTPVVEEDSDSEFESGGEDSNDDDRINFELNQLCADLKELEGTSTSECVAIYGAGWAVKKILSRVDCQTCHEMLEFHTDRDEPGLDKDETLMHNKSFEEADPFLRRSPLSYGHLLKSEVKNVFHEINQHFGQSFYTSLNLVGTNFSVQEFGEEVERNTTCQRFFGGKC</sequence>
<dbReference type="AlphaFoldDB" id="A0A226DA79"/>
<keyword evidence="10" id="KW-1185">Reference proteome</keyword>
<dbReference type="PROSITE" id="PS50950">
    <property type="entry name" value="ZF_THAP"/>
    <property type="match status" value="1"/>
</dbReference>
<protein>
    <submittedName>
        <fullName evidence="9">DNA transposase THAP9</fullName>
    </submittedName>
</protein>
<dbReference type="InterPro" id="IPR026516">
    <property type="entry name" value="THAP1/10"/>
</dbReference>
<evidence type="ECO:0000256" key="5">
    <source>
        <dbReference type="PROSITE-ProRule" id="PRU00309"/>
    </source>
</evidence>
<feature type="coiled-coil region" evidence="6">
    <location>
        <begin position="117"/>
        <end position="144"/>
    </location>
</feature>
<evidence type="ECO:0000256" key="3">
    <source>
        <dbReference type="ARBA" id="ARBA00022833"/>
    </source>
</evidence>
<dbReference type="SMART" id="SM00692">
    <property type="entry name" value="DM3"/>
    <property type="match status" value="1"/>
</dbReference>
<dbReference type="OrthoDB" id="8190203at2759"/>
<dbReference type="SMART" id="SM00980">
    <property type="entry name" value="THAP"/>
    <property type="match status" value="1"/>
</dbReference>
<evidence type="ECO:0000313" key="10">
    <source>
        <dbReference type="Proteomes" id="UP000198287"/>
    </source>
</evidence>
<feature type="compositionally biased region" description="Acidic residues" evidence="7">
    <location>
        <begin position="599"/>
        <end position="616"/>
    </location>
</feature>
<gene>
    <name evidence="9" type="ORF">Fcan01_23920</name>
</gene>
<dbReference type="Pfam" id="PF05485">
    <property type="entry name" value="THAP"/>
    <property type="match status" value="1"/>
</dbReference>
<dbReference type="InterPro" id="IPR006612">
    <property type="entry name" value="THAP_Znf"/>
</dbReference>
<accession>A0A226DA79</accession>
<name>A0A226DA79_FOLCA</name>
<evidence type="ECO:0000256" key="2">
    <source>
        <dbReference type="ARBA" id="ARBA00022771"/>
    </source>
</evidence>
<comment type="caution">
    <text evidence="9">The sequence shown here is derived from an EMBL/GenBank/DDBJ whole genome shotgun (WGS) entry which is preliminary data.</text>
</comment>
<keyword evidence="1" id="KW-0479">Metal-binding</keyword>
<evidence type="ECO:0000256" key="4">
    <source>
        <dbReference type="ARBA" id="ARBA00023125"/>
    </source>
</evidence>
<feature type="domain" description="THAP-type" evidence="8">
    <location>
        <begin position="1"/>
        <end position="80"/>
    </location>
</feature>
<dbReference type="SUPFAM" id="SSF57716">
    <property type="entry name" value="Glucocorticoid receptor-like (DNA-binding domain)"/>
    <property type="match status" value="1"/>
</dbReference>
<organism evidence="9 10">
    <name type="scientific">Folsomia candida</name>
    <name type="common">Springtail</name>
    <dbReference type="NCBI Taxonomy" id="158441"/>
    <lineage>
        <taxon>Eukaryota</taxon>
        <taxon>Metazoa</taxon>
        <taxon>Ecdysozoa</taxon>
        <taxon>Arthropoda</taxon>
        <taxon>Hexapoda</taxon>
        <taxon>Collembola</taxon>
        <taxon>Entomobryomorpha</taxon>
        <taxon>Isotomoidea</taxon>
        <taxon>Isotomidae</taxon>
        <taxon>Proisotominae</taxon>
        <taxon>Folsomia</taxon>
    </lineage>
</organism>
<dbReference type="EMBL" id="LNIX01000030">
    <property type="protein sequence ID" value="OXA41156.1"/>
    <property type="molecule type" value="Genomic_DNA"/>
</dbReference>
<keyword evidence="4 5" id="KW-0238">DNA-binding</keyword>